<sequence>MYNKKELLRKDNIKMNKEINVGITIKNIRKAKKLLLKDVALKCGISSSMLSQIEKGNANPSLNTIKSIAQVLEVPLFKFFIDSEKENYEFHLLKKDDRKIISTEYVTYELLSPDVETNIECMQMTLIGKNAETSVKPMAHKGEEIAVLLNGKVKLTIGKFSIVLSSGDSIHIPSMAPHKWTNLHTEKSVVIFSVSPPEF</sequence>
<dbReference type="Proteomes" id="UP000281534">
    <property type="component" value="Unassembled WGS sequence"/>
</dbReference>
<dbReference type="CDD" id="cd00093">
    <property type="entry name" value="HTH_XRE"/>
    <property type="match status" value="1"/>
</dbReference>
<dbReference type="PANTHER" id="PTHR46797:SF19">
    <property type="entry name" value="BLL2473 PROTEIN"/>
    <property type="match status" value="1"/>
</dbReference>
<feature type="domain" description="HTH cro/C1-type" evidence="2">
    <location>
        <begin position="25"/>
        <end position="80"/>
    </location>
</feature>
<dbReference type="AlphaFoldDB" id="A0A3P1V290"/>
<dbReference type="Gene3D" id="2.60.120.10">
    <property type="entry name" value="Jelly Rolls"/>
    <property type="match status" value="1"/>
</dbReference>
<dbReference type="SUPFAM" id="SSF51182">
    <property type="entry name" value="RmlC-like cupins"/>
    <property type="match status" value="1"/>
</dbReference>
<comment type="caution">
    <text evidence="3">The sequence shown here is derived from an EMBL/GenBank/DDBJ whole genome shotgun (WGS) entry which is preliminary data.</text>
</comment>
<dbReference type="Pfam" id="PF07883">
    <property type="entry name" value="Cupin_2"/>
    <property type="match status" value="1"/>
</dbReference>
<dbReference type="GO" id="GO:0003677">
    <property type="term" value="F:DNA binding"/>
    <property type="evidence" value="ECO:0007669"/>
    <property type="project" value="UniProtKB-KW"/>
</dbReference>
<dbReference type="InterPro" id="IPR001387">
    <property type="entry name" value="Cro/C1-type_HTH"/>
</dbReference>
<accession>A0A3P1V290</accession>
<reference evidence="3 4" key="1">
    <citation type="submission" date="2018-11" db="EMBL/GenBank/DDBJ databases">
        <title>Genomes From Bacteria Associated with the Canine Oral Cavity: a Test Case for Automated Genome-Based Taxonomic Assignment.</title>
        <authorList>
            <person name="Coil D.A."/>
            <person name="Jospin G."/>
            <person name="Darling A.E."/>
            <person name="Wallis C."/>
            <person name="Davis I.J."/>
            <person name="Harris S."/>
            <person name="Eisen J.A."/>
            <person name="Holcombe L.J."/>
            <person name="O'Flynn C."/>
        </authorList>
    </citation>
    <scope>NUCLEOTIDE SEQUENCE [LARGE SCALE GENOMIC DNA]</scope>
    <source>
        <strain evidence="3 4">OH4460_COT-188</strain>
    </source>
</reference>
<evidence type="ECO:0000259" key="2">
    <source>
        <dbReference type="PROSITE" id="PS50943"/>
    </source>
</evidence>
<organism evidence="3 4">
    <name type="scientific">Fusobacterium canifelinum</name>
    <dbReference type="NCBI Taxonomy" id="285729"/>
    <lineage>
        <taxon>Bacteria</taxon>
        <taxon>Fusobacteriati</taxon>
        <taxon>Fusobacteriota</taxon>
        <taxon>Fusobacteriia</taxon>
        <taxon>Fusobacteriales</taxon>
        <taxon>Fusobacteriaceae</taxon>
        <taxon>Fusobacterium</taxon>
    </lineage>
</organism>
<dbReference type="InterPro" id="IPR014710">
    <property type="entry name" value="RmlC-like_jellyroll"/>
</dbReference>
<dbReference type="SUPFAM" id="SSF47413">
    <property type="entry name" value="lambda repressor-like DNA-binding domains"/>
    <property type="match status" value="1"/>
</dbReference>
<dbReference type="Gene3D" id="1.10.260.40">
    <property type="entry name" value="lambda repressor-like DNA-binding domains"/>
    <property type="match status" value="1"/>
</dbReference>
<dbReference type="Pfam" id="PF01381">
    <property type="entry name" value="HTH_3"/>
    <property type="match status" value="1"/>
</dbReference>
<keyword evidence="1" id="KW-0238">DNA-binding</keyword>
<dbReference type="InterPro" id="IPR050807">
    <property type="entry name" value="TransReg_Diox_bact_type"/>
</dbReference>
<gene>
    <name evidence="3" type="ORF">EII27_02935</name>
</gene>
<dbReference type="InterPro" id="IPR013096">
    <property type="entry name" value="Cupin_2"/>
</dbReference>
<evidence type="ECO:0000256" key="1">
    <source>
        <dbReference type="ARBA" id="ARBA00023125"/>
    </source>
</evidence>
<protein>
    <submittedName>
        <fullName evidence="3">Helix-turn-helix domain-containing protein</fullName>
    </submittedName>
</protein>
<dbReference type="GO" id="GO:0003700">
    <property type="term" value="F:DNA-binding transcription factor activity"/>
    <property type="evidence" value="ECO:0007669"/>
    <property type="project" value="TreeGrafter"/>
</dbReference>
<dbReference type="CDD" id="cd02209">
    <property type="entry name" value="cupin_XRE_C"/>
    <property type="match status" value="1"/>
</dbReference>
<dbReference type="PANTHER" id="PTHR46797">
    <property type="entry name" value="HTH-TYPE TRANSCRIPTIONAL REGULATOR"/>
    <property type="match status" value="1"/>
</dbReference>
<evidence type="ECO:0000313" key="3">
    <source>
        <dbReference type="EMBL" id="RRD27365.1"/>
    </source>
</evidence>
<evidence type="ECO:0000313" key="4">
    <source>
        <dbReference type="Proteomes" id="UP000281534"/>
    </source>
</evidence>
<name>A0A3P1V290_9FUSO</name>
<dbReference type="InterPro" id="IPR011051">
    <property type="entry name" value="RmlC_Cupin_sf"/>
</dbReference>
<dbReference type="GO" id="GO:0005829">
    <property type="term" value="C:cytosol"/>
    <property type="evidence" value="ECO:0007669"/>
    <property type="project" value="TreeGrafter"/>
</dbReference>
<dbReference type="InterPro" id="IPR010982">
    <property type="entry name" value="Lambda_DNA-bd_dom_sf"/>
</dbReference>
<dbReference type="PROSITE" id="PS50943">
    <property type="entry name" value="HTH_CROC1"/>
    <property type="match status" value="1"/>
</dbReference>
<dbReference type="EMBL" id="RQYY01000003">
    <property type="protein sequence ID" value="RRD27365.1"/>
    <property type="molecule type" value="Genomic_DNA"/>
</dbReference>
<proteinExistence type="predicted"/>
<dbReference type="SMART" id="SM00530">
    <property type="entry name" value="HTH_XRE"/>
    <property type="match status" value="1"/>
</dbReference>